<dbReference type="InterPro" id="IPR013083">
    <property type="entry name" value="Znf_RING/FYVE/PHD"/>
</dbReference>
<dbReference type="PANTHER" id="PTHR46235:SF18">
    <property type="entry name" value="PROTEIN ENHANCED DOWNY MILDEW 2"/>
    <property type="match status" value="1"/>
</dbReference>
<name>A0A0D9X6T4_9ORYZ</name>
<dbReference type="Proteomes" id="UP000032180">
    <property type="component" value="Chromosome 8"/>
</dbReference>
<dbReference type="EnsemblPlants" id="LPERR08G09330.1">
    <property type="protein sequence ID" value="LPERR08G09330.1"/>
    <property type="gene ID" value="LPERR08G09330"/>
</dbReference>
<reference evidence="8 9" key="1">
    <citation type="submission" date="2012-08" db="EMBL/GenBank/DDBJ databases">
        <title>Oryza genome evolution.</title>
        <authorList>
            <person name="Wing R.A."/>
        </authorList>
    </citation>
    <scope>NUCLEOTIDE SEQUENCE</scope>
</reference>
<dbReference type="Gene3D" id="3.30.40.10">
    <property type="entry name" value="Zinc/RING finger domain, C3HC4 (zinc finger)"/>
    <property type="match status" value="2"/>
</dbReference>
<protein>
    <recommendedName>
        <fullName evidence="7">Zinc finger PHD-type domain-containing protein</fullName>
    </recommendedName>
</protein>
<feature type="region of interest" description="Disordered" evidence="6">
    <location>
        <begin position="832"/>
        <end position="863"/>
    </location>
</feature>
<keyword evidence="4" id="KW-0862">Zinc</keyword>
<feature type="compositionally biased region" description="Acidic residues" evidence="6">
    <location>
        <begin position="223"/>
        <end position="249"/>
    </location>
</feature>
<feature type="compositionally biased region" description="Basic residues" evidence="6">
    <location>
        <begin position="1122"/>
        <end position="1131"/>
    </location>
</feature>
<proteinExistence type="predicted"/>
<feature type="compositionally biased region" description="Polar residues" evidence="6">
    <location>
        <begin position="1020"/>
        <end position="1033"/>
    </location>
</feature>
<evidence type="ECO:0000313" key="9">
    <source>
        <dbReference type="Proteomes" id="UP000032180"/>
    </source>
</evidence>
<evidence type="ECO:0000256" key="5">
    <source>
        <dbReference type="ARBA" id="ARBA00023242"/>
    </source>
</evidence>
<keyword evidence="5" id="KW-0539">Nucleus</keyword>
<dbReference type="CDD" id="cd15565">
    <property type="entry name" value="PHD2_NSD"/>
    <property type="match status" value="1"/>
</dbReference>
<evidence type="ECO:0000256" key="1">
    <source>
        <dbReference type="ARBA" id="ARBA00004123"/>
    </source>
</evidence>
<dbReference type="STRING" id="77586.A0A0D9X6T4"/>
<comment type="subcellular location">
    <subcellularLocation>
        <location evidence="1">Nucleus</location>
    </subcellularLocation>
</comment>
<organism evidence="8 9">
    <name type="scientific">Leersia perrieri</name>
    <dbReference type="NCBI Taxonomy" id="77586"/>
    <lineage>
        <taxon>Eukaryota</taxon>
        <taxon>Viridiplantae</taxon>
        <taxon>Streptophyta</taxon>
        <taxon>Embryophyta</taxon>
        <taxon>Tracheophyta</taxon>
        <taxon>Spermatophyta</taxon>
        <taxon>Magnoliopsida</taxon>
        <taxon>Liliopsida</taxon>
        <taxon>Poales</taxon>
        <taxon>Poaceae</taxon>
        <taxon>BOP clade</taxon>
        <taxon>Oryzoideae</taxon>
        <taxon>Oryzeae</taxon>
        <taxon>Oryzinae</taxon>
        <taxon>Leersia</taxon>
    </lineage>
</organism>
<feature type="region of interest" description="Disordered" evidence="6">
    <location>
        <begin position="931"/>
        <end position="972"/>
    </location>
</feature>
<dbReference type="GO" id="GO:0008270">
    <property type="term" value="F:zinc ion binding"/>
    <property type="evidence" value="ECO:0007669"/>
    <property type="project" value="UniProtKB-KW"/>
</dbReference>
<dbReference type="GO" id="GO:0005634">
    <property type="term" value="C:nucleus"/>
    <property type="evidence" value="ECO:0007669"/>
    <property type="project" value="UniProtKB-SubCell"/>
</dbReference>
<feature type="region of interest" description="Disordered" evidence="6">
    <location>
        <begin position="892"/>
        <end position="917"/>
    </location>
</feature>
<evidence type="ECO:0000256" key="6">
    <source>
        <dbReference type="SAM" id="MobiDB-lite"/>
    </source>
</evidence>
<dbReference type="Pfam" id="PF26055">
    <property type="entry name" value="Mtase_EDM2"/>
    <property type="match status" value="1"/>
</dbReference>
<feature type="region of interest" description="Disordered" evidence="6">
    <location>
        <begin position="1105"/>
        <end position="1228"/>
    </location>
</feature>
<feature type="region of interest" description="Disordered" evidence="6">
    <location>
        <begin position="585"/>
        <end position="612"/>
    </location>
</feature>
<feature type="region of interest" description="Disordered" evidence="6">
    <location>
        <begin position="1008"/>
        <end position="1087"/>
    </location>
</feature>
<feature type="domain" description="Zinc finger PHD-type" evidence="7">
    <location>
        <begin position="262"/>
        <end position="335"/>
    </location>
</feature>
<sequence>MKIKSIPTLRAPLSANMFDDDDDVEPPVTYVDDYYFEESENEPVCFSVLPIKFDENEGRSDCKEVDLRGHTDNNLRIVFKKVVAWRVELDCHQPKISVLSSVGNWIELLKPRNSYYEKKARSILSTVQMLHFVRKWPRKQKKSLFYHLNEVFCKFGTRPNEDDIRRNHHLIKRFMERDPIVMKSKVVRSFIEDAAMKATESTPRRASTKERFIVSDESLASTDDSDDSDYGSDENSDDNADNNTDEYTDTDGNTIDDGTDIICAICDDGGRLLGCEGRCKRSFHPRKKDGIHPINKDGTHPTKKDGRKYNCKTLCFTSAQLKLKESGTYLCVNCEYNEHQCFKCGELEPSYGPNAKVFQCNKESCGHFYHPKCIAVLLEPKDTDGACKLEERIADGMPFTCPVHWCFKCGKMEDRTQEELQFAVCRRCPRSYHIACLPRHHGLDATIGTPRGEHIKFPSVPKKFCSVPKSKTIKNLAKEDVEVTGKRKKKANQFSTKSTELANVSPRGESKQIQRTARNSSSEDITLKNGCAVKRLKKDLQFELPMAEVAASLRGRKTVEGKEEQPGNLSSLVMGIVSKSASGVVDDETEKRVTSTAEKETTAGTSQDMATKGVLRQPSRIEAEGMFECFVQIADKLHWYVKSGDTIVNLCFNIDNFSQLMKEKLEDVCKRCNFKNCDLFHSKKDLCFEENWLTMQPQDLPHGSNLVMVLDLPLDIQAVSANKLVDKVLTLKPSLIMIVSPTDIERLNCKEEPYHLIWEDNEHIFGKPLCQPSGVDVNGEAKNGWHVIPLSLSLWGCLGNAEENRRIAGKHGHLNVGRKTICANEEHSVMLKNPPVDNGAKWDSGIFTAGKEDSNEREQTSEHYAGKQLRIPNGDSLHANQQQNDLQSFYKEKHANGGGGRNKSRSEKETDTYQGENACGHYSVARQETEISNRQNIKMKDRHDGNTRSGKEKIPRDISNKGTLKPDLADGLPPEKHVEVAFVHKTTTNRADSQHNCIYNVSVDVNGSHASQHEPKSPHCNDNTKGTENTSGDNSRKTREQREVTDAKRLDLDGERKVVHMKIRRDAHHKDDRTAHPQVHSDPQRIDNHISDVLDCSLRSDVNRPLHNDDQRAEEASVCNSRKSKKAKNSSRHQLQVERRKDPDRSNDYSSGWGRMDENYPTANNQRKHEQFHHGDYSNNGKFDRMRRSSHQPALRPANSDVNRSHSPYAHPARHRSPSYPRRPGRSEHAVANYETDCRAVPHRGSSPDTEYDVTGYNTKDDGYATGSGYGYHAMGTLPVDRYHHPEHNYSAYQPQTNFGEEQPAAIYGRHGNDYERRPYYHRRKSFDWEQSSARGTVTDRYAPQLEYTNHQIPGQGGLHDDYFQHSRNRFYTNMHRPYN</sequence>
<dbReference type="HOGENOM" id="CLU_256385_0_0_1"/>
<feature type="domain" description="Zinc finger PHD-type" evidence="7">
    <location>
        <begin position="405"/>
        <end position="455"/>
    </location>
</feature>
<dbReference type="InterPro" id="IPR022702">
    <property type="entry name" value="Cytosine_MeTrfase1_RFD"/>
</dbReference>
<evidence type="ECO:0000259" key="7">
    <source>
        <dbReference type="SMART" id="SM00249"/>
    </source>
</evidence>
<keyword evidence="9" id="KW-1185">Reference proteome</keyword>
<feature type="compositionally biased region" description="Basic and acidic residues" evidence="6">
    <location>
        <begin position="1167"/>
        <end position="1187"/>
    </location>
</feature>
<dbReference type="Gramene" id="LPERR08G09330.1">
    <property type="protein sequence ID" value="LPERR08G09330.1"/>
    <property type="gene ID" value="LPERR08G09330"/>
</dbReference>
<feature type="compositionally biased region" description="Polar residues" evidence="6">
    <location>
        <begin position="511"/>
        <end position="523"/>
    </location>
</feature>
<evidence type="ECO:0000256" key="4">
    <source>
        <dbReference type="ARBA" id="ARBA00022833"/>
    </source>
</evidence>
<feature type="region of interest" description="Disordered" evidence="6">
    <location>
        <begin position="484"/>
        <end position="523"/>
    </location>
</feature>
<feature type="compositionally biased region" description="Basic and acidic residues" evidence="6">
    <location>
        <begin position="938"/>
        <end position="959"/>
    </location>
</feature>
<dbReference type="Pfam" id="PF22908">
    <property type="entry name" value="PHD_NSD"/>
    <property type="match status" value="1"/>
</dbReference>
<feature type="compositionally biased region" description="Basic and acidic residues" evidence="6">
    <location>
        <begin position="1135"/>
        <end position="1147"/>
    </location>
</feature>
<evidence type="ECO:0000256" key="3">
    <source>
        <dbReference type="ARBA" id="ARBA00022771"/>
    </source>
</evidence>
<dbReference type="InterPro" id="IPR058939">
    <property type="entry name" value="Mtase_EDM2"/>
</dbReference>
<feature type="compositionally biased region" description="Basic and acidic residues" evidence="6">
    <location>
        <begin position="1034"/>
        <end position="1058"/>
    </location>
</feature>
<reference evidence="8" key="3">
    <citation type="submission" date="2015-04" db="UniProtKB">
        <authorList>
            <consortium name="EnsemblPlants"/>
        </authorList>
    </citation>
    <scope>IDENTIFICATION</scope>
</reference>
<keyword evidence="2" id="KW-0479">Metal-binding</keyword>
<dbReference type="SMART" id="SM00249">
    <property type="entry name" value="PHD"/>
    <property type="match status" value="3"/>
</dbReference>
<keyword evidence="3" id="KW-0863">Zinc-finger</keyword>
<feature type="domain" description="Zinc finger PHD-type" evidence="7">
    <location>
        <begin position="340"/>
        <end position="391"/>
    </location>
</feature>
<feature type="compositionally biased region" description="Polar residues" evidence="6">
    <location>
        <begin position="492"/>
        <end position="502"/>
    </location>
</feature>
<evidence type="ECO:0000313" key="8">
    <source>
        <dbReference type="EnsemblPlants" id="LPERR08G09330.1"/>
    </source>
</evidence>
<feature type="region of interest" description="Disordered" evidence="6">
    <location>
        <begin position="197"/>
        <end position="253"/>
    </location>
</feature>
<evidence type="ECO:0000256" key="2">
    <source>
        <dbReference type="ARBA" id="ARBA00022723"/>
    </source>
</evidence>
<dbReference type="InterPro" id="IPR001965">
    <property type="entry name" value="Znf_PHD"/>
</dbReference>
<dbReference type="PANTHER" id="PTHR46235">
    <property type="entry name" value="PHD FINGER-CONTAINING PROTEIN DDB_G0268158"/>
    <property type="match status" value="1"/>
</dbReference>
<feature type="compositionally biased region" description="Basic and acidic residues" evidence="6">
    <location>
        <begin position="1105"/>
        <end position="1115"/>
    </location>
</feature>
<dbReference type="InterPro" id="IPR055198">
    <property type="entry name" value="NSD_PHD"/>
</dbReference>
<reference evidence="9" key="2">
    <citation type="submission" date="2013-12" db="EMBL/GenBank/DDBJ databases">
        <authorList>
            <person name="Yu Y."/>
            <person name="Lee S."/>
            <person name="de Baynast K."/>
            <person name="Wissotski M."/>
            <person name="Liu L."/>
            <person name="Talag J."/>
            <person name="Goicoechea J."/>
            <person name="Angelova A."/>
            <person name="Jetty R."/>
            <person name="Kudrna D."/>
            <person name="Golser W."/>
            <person name="Rivera L."/>
            <person name="Zhang J."/>
            <person name="Wing R."/>
        </authorList>
    </citation>
    <scope>NUCLEOTIDE SEQUENCE</scope>
</reference>
<dbReference type="Pfam" id="PF12047">
    <property type="entry name" value="DNMT1-RFD"/>
    <property type="match status" value="1"/>
</dbReference>
<dbReference type="eggNOG" id="ENOG502QPIX">
    <property type="taxonomic scope" value="Eukaryota"/>
</dbReference>
<feature type="compositionally biased region" description="Basic and acidic residues" evidence="6">
    <location>
        <begin position="589"/>
        <end position="601"/>
    </location>
</feature>
<feature type="compositionally biased region" description="Basic and acidic residues" evidence="6">
    <location>
        <begin position="850"/>
        <end position="863"/>
    </location>
</feature>
<accession>A0A0D9X6T4</accession>